<protein>
    <submittedName>
        <fullName evidence="1">Uncharacterized protein</fullName>
    </submittedName>
</protein>
<gene>
    <name evidence="1" type="ORF">Z520_09673</name>
</gene>
<dbReference type="EMBL" id="KN848086">
    <property type="protein sequence ID" value="KIX94627.1"/>
    <property type="molecule type" value="Genomic_DNA"/>
</dbReference>
<dbReference type="GeneID" id="27715419"/>
<evidence type="ECO:0000313" key="2">
    <source>
        <dbReference type="Proteomes" id="UP000053411"/>
    </source>
</evidence>
<accession>A0A0D2JMS7</accession>
<reference evidence="1 2" key="1">
    <citation type="submission" date="2015-01" db="EMBL/GenBank/DDBJ databases">
        <title>The Genome Sequence of Fonsecaea multimorphosa CBS 102226.</title>
        <authorList>
            <consortium name="The Broad Institute Genomics Platform"/>
            <person name="Cuomo C."/>
            <person name="de Hoog S."/>
            <person name="Gorbushina A."/>
            <person name="Stielow B."/>
            <person name="Teixiera M."/>
            <person name="Abouelleil A."/>
            <person name="Chapman S.B."/>
            <person name="Priest M."/>
            <person name="Young S.K."/>
            <person name="Wortman J."/>
            <person name="Nusbaum C."/>
            <person name="Birren B."/>
        </authorList>
    </citation>
    <scope>NUCLEOTIDE SEQUENCE [LARGE SCALE GENOMIC DNA]</scope>
    <source>
        <strain evidence="1 2">CBS 102226</strain>
    </source>
</reference>
<dbReference type="STRING" id="1442371.A0A0D2JMS7"/>
<dbReference type="VEuPathDB" id="FungiDB:Z520_09673"/>
<organism evidence="1 2">
    <name type="scientific">Fonsecaea multimorphosa CBS 102226</name>
    <dbReference type="NCBI Taxonomy" id="1442371"/>
    <lineage>
        <taxon>Eukaryota</taxon>
        <taxon>Fungi</taxon>
        <taxon>Dikarya</taxon>
        <taxon>Ascomycota</taxon>
        <taxon>Pezizomycotina</taxon>
        <taxon>Eurotiomycetes</taxon>
        <taxon>Chaetothyriomycetidae</taxon>
        <taxon>Chaetothyriales</taxon>
        <taxon>Herpotrichiellaceae</taxon>
        <taxon>Fonsecaea</taxon>
    </lineage>
</organism>
<dbReference type="OrthoDB" id="654211at2759"/>
<dbReference type="RefSeq" id="XP_016628750.1">
    <property type="nucleotide sequence ID" value="XM_016780167.1"/>
</dbReference>
<name>A0A0D2JMS7_9EURO</name>
<dbReference type="Proteomes" id="UP000053411">
    <property type="component" value="Unassembled WGS sequence"/>
</dbReference>
<evidence type="ECO:0000313" key="1">
    <source>
        <dbReference type="EMBL" id="KIX94627.1"/>
    </source>
</evidence>
<sequence>MAEAFGTPLPPQGVPDKLEDRWRNAGFMKDATQFWLLAKILLDNLEHDRHKAQMSSFVRKSDDFDQTTMKYLKGLLEGYRRLRE</sequence>
<dbReference type="AlphaFoldDB" id="A0A0D2JMS7"/>
<proteinExistence type="predicted"/>
<keyword evidence="2" id="KW-1185">Reference proteome</keyword>